<evidence type="ECO:0000313" key="2">
    <source>
        <dbReference type="Proteomes" id="UP001208570"/>
    </source>
</evidence>
<dbReference type="EMBL" id="JAODUP010000007">
    <property type="protein sequence ID" value="KAK2169758.1"/>
    <property type="molecule type" value="Genomic_DNA"/>
</dbReference>
<comment type="caution">
    <text evidence="1">The sequence shown here is derived from an EMBL/GenBank/DDBJ whole genome shotgun (WGS) entry which is preliminary data.</text>
</comment>
<name>A0AAD9KDP3_9ANNE</name>
<organism evidence="1 2">
    <name type="scientific">Paralvinella palmiformis</name>
    <dbReference type="NCBI Taxonomy" id="53620"/>
    <lineage>
        <taxon>Eukaryota</taxon>
        <taxon>Metazoa</taxon>
        <taxon>Spiralia</taxon>
        <taxon>Lophotrochozoa</taxon>
        <taxon>Annelida</taxon>
        <taxon>Polychaeta</taxon>
        <taxon>Sedentaria</taxon>
        <taxon>Canalipalpata</taxon>
        <taxon>Terebellida</taxon>
        <taxon>Terebelliformia</taxon>
        <taxon>Alvinellidae</taxon>
        <taxon>Paralvinella</taxon>
    </lineage>
</organism>
<reference evidence="1" key="1">
    <citation type="journal article" date="2023" name="Mol. Biol. Evol.">
        <title>Third-Generation Sequencing Reveals the Adaptive Role of the Epigenome in Three Deep-Sea Polychaetes.</title>
        <authorList>
            <person name="Perez M."/>
            <person name="Aroh O."/>
            <person name="Sun Y."/>
            <person name="Lan Y."/>
            <person name="Juniper S.K."/>
            <person name="Young C.R."/>
            <person name="Angers B."/>
            <person name="Qian P.Y."/>
        </authorList>
    </citation>
    <scope>NUCLEOTIDE SEQUENCE</scope>
    <source>
        <strain evidence="1">P08H-3</strain>
    </source>
</reference>
<protein>
    <submittedName>
        <fullName evidence="1">Uncharacterized protein</fullName>
    </submittedName>
</protein>
<evidence type="ECO:0000313" key="1">
    <source>
        <dbReference type="EMBL" id="KAK2169758.1"/>
    </source>
</evidence>
<gene>
    <name evidence="1" type="ORF">LSH36_7g10041</name>
</gene>
<dbReference type="AlphaFoldDB" id="A0AAD9KDP3"/>
<keyword evidence="2" id="KW-1185">Reference proteome</keyword>
<accession>A0AAD9KDP3</accession>
<sequence>MPTVIYSSGYNVTYDCNISLLALRVERSACDGALLDTVHPFCTMSEPELELIRVMLYKIKFYYLAVCWYAVTSLAF</sequence>
<proteinExistence type="predicted"/>
<dbReference type="Proteomes" id="UP001208570">
    <property type="component" value="Unassembled WGS sequence"/>
</dbReference>